<dbReference type="EMBL" id="BPEY01000051">
    <property type="protein sequence ID" value="GIU47845.1"/>
    <property type="molecule type" value="Genomic_DNA"/>
</dbReference>
<protein>
    <submittedName>
        <fullName evidence="1">NAD(P)-dependent oxidoreductase</fullName>
    </submittedName>
</protein>
<keyword evidence="2" id="KW-1185">Reference proteome</keyword>
<name>A0ABQ4PJF0_9GAMM</name>
<dbReference type="RefSeq" id="WP_220781778.1">
    <property type="nucleotide sequence ID" value="NZ_BPEY01000051.1"/>
</dbReference>
<comment type="caution">
    <text evidence="1">The sequence shown here is derived from an EMBL/GenBank/DDBJ whole genome shotgun (WGS) entry which is preliminary data.</text>
</comment>
<gene>
    <name evidence="1" type="primary">yeeZ</name>
    <name evidence="1" type="ORF">TUM4438_27930</name>
</gene>
<organism evidence="1 2">
    <name type="scientific">Shewanella sairae</name>
    <dbReference type="NCBI Taxonomy" id="190310"/>
    <lineage>
        <taxon>Bacteria</taxon>
        <taxon>Pseudomonadati</taxon>
        <taxon>Pseudomonadota</taxon>
        <taxon>Gammaproteobacteria</taxon>
        <taxon>Alteromonadales</taxon>
        <taxon>Shewanellaceae</taxon>
        <taxon>Shewanella</taxon>
    </lineage>
</organism>
<sequence length="278" mass="30308">MIKTISIVGCGWFGFPLAKALKNLNLEVFGSKRNSQDALGLKAFGIRGFKLDLDDDVHLQESEAEIKAALATDALVVNIPPALRKAPEAYLKRLAKLQKLINGHKYKKLIFVSTTGVYPDQDKELSEHEAAAHSDVSNKLLQAEAMFVNEPNCTIVRFAGLVGPKRHPGRFLAGKSDLSGENSAVNLVHLNDCVKAISALLSTESTSRIYNVCAPIHPSRKAFYTQAASNIGLIAPQFLNDGNCQSRVSGKVISSEKLITELDFTYQFSDPMDMLSAC</sequence>
<dbReference type="PANTHER" id="PTHR48079">
    <property type="entry name" value="PROTEIN YEEZ"/>
    <property type="match status" value="1"/>
</dbReference>
<dbReference type="Proteomes" id="UP000887104">
    <property type="component" value="Unassembled WGS sequence"/>
</dbReference>
<reference evidence="1" key="1">
    <citation type="submission" date="2021-05" db="EMBL/GenBank/DDBJ databases">
        <title>Molecular characterization for Shewanella algae harboring chromosomal blaOXA-55-like strains isolated from clinical and environment sample.</title>
        <authorList>
            <person name="Ohama Y."/>
            <person name="Aoki K."/>
            <person name="Harada S."/>
            <person name="Moriya K."/>
            <person name="Ishii Y."/>
            <person name="Tateda K."/>
        </authorList>
    </citation>
    <scope>NUCLEOTIDE SEQUENCE</scope>
    <source>
        <strain evidence="1">JCM 11563</strain>
    </source>
</reference>
<dbReference type="SUPFAM" id="SSF51735">
    <property type="entry name" value="NAD(P)-binding Rossmann-fold domains"/>
    <property type="match status" value="1"/>
</dbReference>
<dbReference type="PANTHER" id="PTHR48079:SF6">
    <property type="entry name" value="NAD(P)-BINDING DOMAIN-CONTAINING PROTEIN-RELATED"/>
    <property type="match status" value="1"/>
</dbReference>
<dbReference type="CDD" id="cd05266">
    <property type="entry name" value="SDR_a4"/>
    <property type="match status" value="1"/>
</dbReference>
<accession>A0ABQ4PJF0</accession>
<dbReference type="InterPro" id="IPR036291">
    <property type="entry name" value="NAD(P)-bd_dom_sf"/>
</dbReference>
<evidence type="ECO:0000313" key="2">
    <source>
        <dbReference type="Proteomes" id="UP000887104"/>
    </source>
</evidence>
<dbReference type="InterPro" id="IPR051783">
    <property type="entry name" value="NAD(P)-dependent_oxidoreduct"/>
</dbReference>
<dbReference type="Gene3D" id="3.40.50.720">
    <property type="entry name" value="NAD(P)-binding Rossmann-like Domain"/>
    <property type="match status" value="1"/>
</dbReference>
<proteinExistence type="predicted"/>
<evidence type="ECO:0000313" key="1">
    <source>
        <dbReference type="EMBL" id="GIU47845.1"/>
    </source>
</evidence>